<accession>W4KAE1</accession>
<protein>
    <recommendedName>
        <fullName evidence="6">Terpene synthase</fullName>
        <ecNumber evidence="6">4.2.3.-</ecNumber>
    </recommendedName>
</protein>
<keyword evidence="3 6" id="KW-0479">Metal-binding</keyword>
<comment type="cofactor">
    <cofactor evidence="1 6">
        <name>Mg(2+)</name>
        <dbReference type="ChEBI" id="CHEBI:18420"/>
    </cofactor>
</comment>
<dbReference type="GO" id="GO:0008299">
    <property type="term" value="P:isoprenoid biosynthetic process"/>
    <property type="evidence" value="ECO:0007669"/>
    <property type="project" value="UniProtKB-ARBA"/>
</dbReference>
<organism evidence="7 8">
    <name type="scientific">Heterobasidion irregulare (strain TC 32-1)</name>
    <dbReference type="NCBI Taxonomy" id="747525"/>
    <lineage>
        <taxon>Eukaryota</taxon>
        <taxon>Fungi</taxon>
        <taxon>Dikarya</taxon>
        <taxon>Basidiomycota</taxon>
        <taxon>Agaricomycotina</taxon>
        <taxon>Agaricomycetes</taxon>
        <taxon>Russulales</taxon>
        <taxon>Bondarzewiaceae</taxon>
        <taxon>Heterobasidion</taxon>
        <taxon>Heterobasidion annosum species complex</taxon>
    </lineage>
</organism>
<dbReference type="AlphaFoldDB" id="W4KAE1"/>
<dbReference type="SFLD" id="SFLDS00005">
    <property type="entry name" value="Isoprenoid_Synthase_Type_I"/>
    <property type="match status" value="1"/>
</dbReference>
<dbReference type="SFLD" id="SFLDG01020">
    <property type="entry name" value="Terpene_Cyclase_Like_2"/>
    <property type="match status" value="1"/>
</dbReference>
<dbReference type="RefSeq" id="XP_009545088.1">
    <property type="nucleotide sequence ID" value="XM_009546793.1"/>
</dbReference>
<keyword evidence="8" id="KW-1185">Reference proteome</keyword>
<dbReference type="GO" id="GO:0046872">
    <property type="term" value="F:metal ion binding"/>
    <property type="evidence" value="ECO:0007669"/>
    <property type="project" value="UniProtKB-KW"/>
</dbReference>
<dbReference type="SMR" id="W4KAE1"/>
<evidence type="ECO:0000256" key="3">
    <source>
        <dbReference type="ARBA" id="ARBA00022723"/>
    </source>
</evidence>
<evidence type="ECO:0000313" key="7">
    <source>
        <dbReference type="EMBL" id="ETW82763.1"/>
    </source>
</evidence>
<keyword evidence="5 6" id="KW-0456">Lyase</keyword>
<dbReference type="InterPro" id="IPR034686">
    <property type="entry name" value="Terpene_cyclase-like_2"/>
</dbReference>
<dbReference type="SUPFAM" id="SSF48576">
    <property type="entry name" value="Terpenoid synthases"/>
    <property type="match status" value="1"/>
</dbReference>
<evidence type="ECO:0000256" key="4">
    <source>
        <dbReference type="ARBA" id="ARBA00022842"/>
    </source>
</evidence>
<dbReference type="PANTHER" id="PTHR35201">
    <property type="entry name" value="TERPENE SYNTHASE"/>
    <property type="match status" value="1"/>
</dbReference>
<sequence length="336" mass="37726">MSSVDSDSFVLPDFISYCHYPLRSNPYEREVTQASESWLLATANLNEKKRRAFVDLNASGLAAVCYPDADSDHLRVVADFINYLFKLDDWTDEFAAKDVGGMRDCVLGALRDPKGFQTDKGVGKLAKSFFGRFIEDGGPGCRERFIEGMVLFFSAVTREAQDRSQHHIADLESYISLRRDTGGCKSCFALIEYAAGIDLPDAVINHPSIRTLEDATNDIVAWTNDVFSYDVEASRGDIHNLVIVVMNEQELSLQEAIDFVGDLCKSTMDTFEQVRHSLPSWGPEIDAQVQKYVSGLQDWIIGSLHWSFATPRYFGEKGQEVKNQLIVKISPRISEH</sequence>
<dbReference type="eggNOG" id="ENOG502S2X0">
    <property type="taxonomic scope" value="Eukaryota"/>
</dbReference>
<dbReference type="PANTHER" id="PTHR35201:SF4">
    <property type="entry name" value="BETA-PINACENE SYNTHASE-RELATED"/>
    <property type="match status" value="1"/>
</dbReference>
<dbReference type="EC" id="4.2.3.-" evidence="6"/>
<dbReference type="Pfam" id="PF19086">
    <property type="entry name" value="Terpene_syn_C_2"/>
    <property type="match status" value="1"/>
</dbReference>
<dbReference type="GeneID" id="20676916"/>
<dbReference type="OrthoDB" id="2861623at2759"/>
<evidence type="ECO:0000256" key="1">
    <source>
        <dbReference type="ARBA" id="ARBA00001946"/>
    </source>
</evidence>
<reference evidence="7 8" key="1">
    <citation type="journal article" date="2012" name="New Phytol.">
        <title>Insight into trade-off between wood decay and parasitism from the genome of a fungal forest pathogen.</title>
        <authorList>
            <person name="Olson A."/>
            <person name="Aerts A."/>
            <person name="Asiegbu F."/>
            <person name="Belbahri L."/>
            <person name="Bouzid O."/>
            <person name="Broberg A."/>
            <person name="Canback B."/>
            <person name="Coutinho P.M."/>
            <person name="Cullen D."/>
            <person name="Dalman K."/>
            <person name="Deflorio G."/>
            <person name="van Diepen L.T."/>
            <person name="Dunand C."/>
            <person name="Duplessis S."/>
            <person name="Durling M."/>
            <person name="Gonthier P."/>
            <person name="Grimwood J."/>
            <person name="Fossdal C.G."/>
            <person name="Hansson D."/>
            <person name="Henrissat B."/>
            <person name="Hietala A."/>
            <person name="Himmelstrand K."/>
            <person name="Hoffmeister D."/>
            <person name="Hogberg N."/>
            <person name="James T.Y."/>
            <person name="Karlsson M."/>
            <person name="Kohler A."/>
            <person name="Kues U."/>
            <person name="Lee Y.H."/>
            <person name="Lin Y.C."/>
            <person name="Lind M."/>
            <person name="Lindquist E."/>
            <person name="Lombard V."/>
            <person name="Lucas S."/>
            <person name="Lunden K."/>
            <person name="Morin E."/>
            <person name="Murat C."/>
            <person name="Park J."/>
            <person name="Raffaello T."/>
            <person name="Rouze P."/>
            <person name="Salamov A."/>
            <person name="Schmutz J."/>
            <person name="Solheim H."/>
            <person name="Stahlberg J."/>
            <person name="Velez H."/>
            <person name="de Vries R.P."/>
            <person name="Wiebenga A."/>
            <person name="Woodward S."/>
            <person name="Yakovlev I."/>
            <person name="Garbelotto M."/>
            <person name="Martin F."/>
            <person name="Grigoriev I.V."/>
            <person name="Stenlid J."/>
        </authorList>
    </citation>
    <scope>NUCLEOTIDE SEQUENCE [LARGE SCALE GENOMIC DNA]</scope>
    <source>
        <strain evidence="7 8">TC 32-1</strain>
    </source>
</reference>
<dbReference type="KEGG" id="hir:HETIRDRAFT_458479"/>
<dbReference type="Proteomes" id="UP000030671">
    <property type="component" value="Unassembled WGS sequence"/>
</dbReference>
<gene>
    <name evidence="7" type="ORF">HETIRDRAFT_458479</name>
</gene>
<dbReference type="STRING" id="747525.W4KAE1"/>
<dbReference type="InParanoid" id="W4KAE1"/>
<dbReference type="EMBL" id="KI925457">
    <property type="protein sequence ID" value="ETW82763.1"/>
    <property type="molecule type" value="Genomic_DNA"/>
</dbReference>
<dbReference type="InterPro" id="IPR008949">
    <property type="entry name" value="Isoprenoid_synthase_dom_sf"/>
</dbReference>
<evidence type="ECO:0000256" key="2">
    <source>
        <dbReference type="ARBA" id="ARBA00006333"/>
    </source>
</evidence>
<evidence type="ECO:0000256" key="6">
    <source>
        <dbReference type="RuleBase" id="RU366034"/>
    </source>
</evidence>
<keyword evidence="4 6" id="KW-0460">Magnesium</keyword>
<evidence type="ECO:0000313" key="8">
    <source>
        <dbReference type="Proteomes" id="UP000030671"/>
    </source>
</evidence>
<name>W4KAE1_HETIT</name>
<comment type="similarity">
    <text evidence="2 6">Belongs to the terpene synthase family.</text>
</comment>
<dbReference type="HOGENOM" id="CLU_042538_2_1_1"/>
<dbReference type="GO" id="GO:0010333">
    <property type="term" value="F:terpene synthase activity"/>
    <property type="evidence" value="ECO:0007669"/>
    <property type="project" value="InterPro"/>
</dbReference>
<evidence type="ECO:0000256" key="5">
    <source>
        <dbReference type="ARBA" id="ARBA00023239"/>
    </source>
</evidence>
<proteinExistence type="inferred from homology"/>
<dbReference type="Gene3D" id="1.10.600.10">
    <property type="entry name" value="Farnesyl Diphosphate Synthase"/>
    <property type="match status" value="1"/>
</dbReference>